<reference evidence="1" key="1">
    <citation type="journal article" date="2022" name="Front. Genet.">
        <title>Chromosome-Scale Assembly of the Dendrobium nobile Genome Provides Insights Into the Molecular Mechanism of the Biosynthesis of the Medicinal Active Ingredient of Dendrobium.</title>
        <authorList>
            <person name="Xu Q."/>
            <person name="Niu S.-C."/>
            <person name="Li K.-L."/>
            <person name="Zheng P.-J."/>
            <person name="Zhang X.-J."/>
            <person name="Jia Y."/>
            <person name="Liu Y."/>
            <person name="Niu Y.-X."/>
            <person name="Yu L.-H."/>
            <person name="Chen D.-F."/>
            <person name="Zhang G.-Q."/>
        </authorList>
    </citation>
    <scope>NUCLEOTIDE SEQUENCE</scope>
    <source>
        <tissue evidence="1">Leaf</tissue>
    </source>
</reference>
<dbReference type="Proteomes" id="UP000829196">
    <property type="component" value="Unassembled WGS sequence"/>
</dbReference>
<sequence length="90" mass="10281">MRYAPWLQMDLCAMVRHSPLTDILTKGLDNFAFMGLITKLVSSFTVMFEDDLLKALFLSDGHFSNDCFNQELLNAPRTVYFKRVLLTGVS</sequence>
<comment type="caution">
    <text evidence="1">The sequence shown here is derived from an EMBL/GenBank/DDBJ whole genome shotgun (WGS) entry which is preliminary data.</text>
</comment>
<gene>
    <name evidence="1" type="ORF">KFK09_024300</name>
</gene>
<keyword evidence="2" id="KW-1185">Reference proteome</keyword>
<name>A0A8T3ADE9_DENNO</name>
<accession>A0A8T3ADE9</accession>
<organism evidence="1 2">
    <name type="scientific">Dendrobium nobile</name>
    <name type="common">Orchid</name>
    <dbReference type="NCBI Taxonomy" id="94219"/>
    <lineage>
        <taxon>Eukaryota</taxon>
        <taxon>Viridiplantae</taxon>
        <taxon>Streptophyta</taxon>
        <taxon>Embryophyta</taxon>
        <taxon>Tracheophyta</taxon>
        <taxon>Spermatophyta</taxon>
        <taxon>Magnoliopsida</taxon>
        <taxon>Liliopsida</taxon>
        <taxon>Asparagales</taxon>
        <taxon>Orchidaceae</taxon>
        <taxon>Epidendroideae</taxon>
        <taxon>Malaxideae</taxon>
        <taxon>Dendrobiinae</taxon>
        <taxon>Dendrobium</taxon>
    </lineage>
</organism>
<evidence type="ECO:0000313" key="1">
    <source>
        <dbReference type="EMBL" id="KAI0494169.1"/>
    </source>
</evidence>
<evidence type="ECO:0000313" key="2">
    <source>
        <dbReference type="Proteomes" id="UP000829196"/>
    </source>
</evidence>
<dbReference type="EMBL" id="JAGYWB010000017">
    <property type="protein sequence ID" value="KAI0494169.1"/>
    <property type="molecule type" value="Genomic_DNA"/>
</dbReference>
<dbReference type="AlphaFoldDB" id="A0A8T3ADE9"/>
<protein>
    <submittedName>
        <fullName evidence="1">Uncharacterized protein</fullName>
    </submittedName>
</protein>
<proteinExistence type="predicted"/>